<dbReference type="Gene3D" id="3.90.320.10">
    <property type="match status" value="1"/>
</dbReference>
<dbReference type="InterPro" id="IPR038726">
    <property type="entry name" value="PDDEXK_AddAB-type"/>
</dbReference>
<organism evidence="2">
    <name type="scientific">marine sediment metagenome</name>
    <dbReference type="NCBI Taxonomy" id="412755"/>
    <lineage>
        <taxon>unclassified sequences</taxon>
        <taxon>metagenomes</taxon>
        <taxon>ecological metagenomes</taxon>
    </lineage>
</organism>
<comment type="caution">
    <text evidence="2">The sequence shown here is derived from an EMBL/GenBank/DDBJ whole genome shotgun (WGS) entry which is preliminary data.</text>
</comment>
<sequence length="279" mass="31263">GGYRGTVTGNRDILDCALEALDVWWATNKNDLSLRVLAEADKMLRAAYHPESKIWLRLPGAGQQVQAEWRWAMDEDFNACDPDSDDAAYAGIIDYVEWGKGVVLADHKTIRKMVSNADLATDMQGWLYCLWAMSQFFPVAEVEWRLNMIRHGYSARHTFTREGGWMKRAKRFFRTIRDALIEAERDDCYPETVGDGCGWCARRHDCDALGLLMENGSVPGDSSPEAIGRAHLALSKLSRQYTAAAKKLAEDGDIDVGLAGKVLGFKPIVKDKWSITLSQ</sequence>
<dbReference type="EMBL" id="BARS01016792">
    <property type="protein sequence ID" value="GAF90807.1"/>
    <property type="molecule type" value="Genomic_DNA"/>
</dbReference>
<dbReference type="InterPro" id="IPR011604">
    <property type="entry name" value="PDDEXK-like_dom_sf"/>
</dbReference>
<reference evidence="2" key="1">
    <citation type="journal article" date="2014" name="Front. Microbiol.">
        <title>High frequency of phylogenetically diverse reductive dehalogenase-homologous genes in deep subseafloor sedimentary metagenomes.</title>
        <authorList>
            <person name="Kawai M."/>
            <person name="Futagami T."/>
            <person name="Toyoda A."/>
            <person name="Takaki Y."/>
            <person name="Nishi S."/>
            <person name="Hori S."/>
            <person name="Arai W."/>
            <person name="Tsubouchi T."/>
            <person name="Morono Y."/>
            <person name="Uchiyama I."/>
            <person name="Ito T."/>
            <person name="Fujiyama A."/>
            <person name="Inagaki F."/>
            <person name="Takami H."/>
        </authorList>
    </citation>
    <scope>NUCLEOTIDE SEQUENCE</scope>
    <source>
        <strain evidence="2">Expedition CK06-06</strain>
    </source>
</reference>
<proteinExistence type="predicted"/>
<feature type="domain" description="PD-(D/E)XK endonuclease-like" evidence="1">
    <location>
        <begin position="51"/>
        <end position="206"/>
    </location>
</feature>
<gene>
    <name evidence="2" type="ORF">S01H1_27560</name>
</gene>
<protein>
    <recommendedName>
        <fullName evidence="1">PD-(D/E)XK endonuclease-like domain-containing protein</fullName>
    </recommendedName>
</protein>
<dbReference type="AlphaFoldDB" id="X0TRM3"/>
<accession>X0TRM3</accession>
<name>X0TRM3_9ZZZZ</name>
<feature type="non-terminal residue" evidence="2">
    <location>
        <position position="1"/>
    </location>
</feature>
<dbReference type="Pfam" id="PF12705">
    <property type="entry name" value="PDDEXK_1"/>
    <property type="match status" value="1"/>
</dbReference>
<evidence type="ECO:0000259" key="1">
    <source>
        <dbReference type="Pfam" id="PF12705"/>
    </source>
</evidence>
<feature type="non-terminal residue" evidence="2">
    <location>
        <position position="279"/>
    </location>
</feature>
<evidence type="ECO:0000313" key="2">
    <source>
        <dbReference type="EMBL" id="GAF90807.1"/>
    </source>
</evidence>